<dbReference type="Proteomes" id="UP000095657">
    <property type="component" value="Unassembled WGS sequence"/>
</dbReference>
<accession>A0A174KN90</accession>
<proteinExistence type="predicted"/>
<protein>
    <submittedName>
        <fullName evidence="1">Uncharacterized protein</fullName>
    </submittedName>
</protein>
<evidence type="ECO:0000313" key="2">
    <source>
        <dbReference type="Proteomes" id="UP000095657"/>
    </source>
</evidence>
<dbReference type="AlphaFoldDB" id="A0A174KN90"/>
<dbReference type="RefSeq" id="WP_055171017.1">
    <property type="nucleotide sequence ID" value="NZ_CZAI01000003.1"/>
</dbReference>
<reference evidence="1 2" key="1">
    <citation type="submission" date="2015-09" db="EMBL/GenBank/DDBJ databases">
        <authorList>
            <consortium name="Pathogen Informatics"/>
        </authorList>
    </citation>
    <scope>NUCLEOTIDE SEQUENCE [LARGE SCALE GENOMIC DNA]</scope>
    <source>
        <strain evidence="1 2">2789STDY5834880</strain>
    </source>
</reference>
<dbReference type="STRING" id="47678.ERS852494_01584"/>
<evidence type="ECO:0000313" key="1">
    <source>
        <dbReference type="EMBL" id="CUP13634.1"/>
    </source>
</evidence>
<gene>
    <name evidence="1" type="ORF">ERS852494_01584</name>
</gene>
<sequence>MIYWKEECARLVNSQSVVVVVDHYDENRVPVFAIRRAQSAGGSRSGKNSYWSVTFDEPLSDECNAVTFPFILATISFDHNHEILLLSKRLEEYHPAWTLDGYEKELEWRKGSALYGMKQMFNDLNKIV</sequence>
<dbReference type="EMBL" id="CZAI01000003">
    <property type="protein sequence ID" value="CUP13634.1"/>
    <property type="molecule type" value="Genomic_DNA"/>
</dbReference>
<organism evidence="1 2">
    <name type="scientific">Bacteroides caccae</name>
    <dbReference type="NCBI Taxonomy" id="47678"/>
    <lineage>
        <taxon>Bacteria</taxon>
        <taxon>Pseudomonadati</taxon>
        <taxon>Bacteroidota</taxon>
        <taxon>Bacteroidia</taxon>
        <taxon>Bacteroidales</taxon>
        <taxon>Bacteroidaceae</taxon>
        <taxon>Bacteroides</taxon>
    </lineage>
</organism>
<name>A0A174KN90_9BACE</name>